<gene>
    <name evidence="1" type="ORF">LAQU0_S01e15368g</name>
</gene>
<dbReference type="AlphaFoldDB" id="A0A0P1KM51"/>
<accession>A0A0P1KM51</accession>
<evidence type="ECO:0000313" key="2">
    <source>
        <dbReference type="Proteomes" id="UP000236544"/>
    </source>
</evidence>
<keyword evidence="2" id="KW-1185">Reference proteome</keyword>
<proteinExistence type="predicted"/>
<evidence type="ECO:0000313" key="1">
    <source>
        <dbReference type="EMBL" id="CUS20820.1"/>
    </source>
</evidence>
<dbReference type="GO" id="GO:0000372">
    <property type="term" value="P:Group I intron splicing"/>
    <property type="evidence" value="ECO:0007669"/>
    <property type="project" value="InterPro"/>
</dbReference>
<dbReference type="EMBL" id="LN890560">
    <property type="protein sequence ID" value="CUS20820.1"/>
    <property type="molecule type" value="Genomic_DNA"/>
</dbReference>
<organism evidence="1 2">
    <name type="scientific">Lachancea quebecensis</name>
    <dbReference type="NCBI Taxonomy" id="1654605"/>
    <lineage>
        <taxon>Eukaryota</taxon>
        <taxon>Fungi</taxon>
        <taxon>Dikarya</taxon>
        <taxon>Ascomycota</taxon>
        <taxon>Saccharomycotina</taxon>
        <taxon>Saccharomycetes</taxon>
        <taxon>Saccharomycetales</taxon>
        <taxon>Saccharomycetaceae</taxon>
        <taxon>Lachancea</taxon>
    </lineage>
</organism>
<reference evidence="2" key="1">
    <citation type="submission" date="2015-10" db="EMBL/GenBank/DDBJ databases">
        <authorList>
            <person name="Devillers H."/>
        </authorList>
    </citation>
    <scope>NUCLEOTIDE SEQUENCE [LARGE SCALE GENOMIC DNA]</scope>
</reference>
<dbReference type="GO" id="GO:1990904">
    <property type="term" value="C:ribonucleoprotein complex"/>
    <property type="evidence" value="ECO:0007669"/>
    <property type="project" value="InterPro"/>
</dbReference>
<dbReference type="Proteomes" id="UP000236544">
    <property type="component" value="Unassembled WGS sequence"/>
</dbReference>
<dbReference type="OrthoDB" id="4041451at2759"/>
<dbReference type="InterPro" id="IPR025694">
    <property type="entry name" value="MNE1"/>
</dbReference>
<name>A0A0P1KM51_9SACH</name>
<protein>
    <submittedName>
        <fullName evidence="1">LAQU0S01e15368g1_1</fullName>
    </submittedName>
</protein>
<sequence length="642" mass="73275">MLKKKGAPSSLQTFTARILGGEKLIKRLEHASLKTASSKTLSRSDIWLKEAIVNTVVTRSSYALPRSGASYPSKTIDVSLNVILSTLRRLRFANDVGGYFILLNRIKSSRVRWVSKSGKHIMGKAPIELYREVSHMLRVKSSGVQQQELVSLAKFTLELLKEYNEVLALRKLLKPDEIFLRNCADIVTRVGSITFMNAFKQLVEHENINAYAKISFYLQTKQIAHLVQFLESCDIRRDSFDLALASSLLLQCVREFVALGLEDIACSTLGLLLKQNTPNLEKPLNDVKFIAEKFGAFKVQLAINKANDPELRTAFVPWKTFQKDLSFKDYINLFDESEIDFYKETASMEFLSCKLPHHRMALKDWCHLFEDTRPRLAASASLKAFHFNTILSTVASAGSLGLVTLFWRYLIVQLNLTEDFLNSHSLISPRDYAGFHILLRSIGKSPSSKLTGYQLFMFLKNDLKNSTTRDVVSTFKLTDKDYFYLMQSTTRDHDAHSIYFYLFHYLLDVGNVCFRFDREGSFFWQPGEPILSLIKSKFSEDWHLTDLGKIVEQVGIWYKNERQNQNGASSSHIPRSVLVSIFGPNFIEELSPKTLLRLETESKNTNDSKSSSAYSLIADCENAERIKETLEHLTQTINKKVH</sequence>
<dbReference type="Pfam" id="PF13762">
    <property type="entry name" value="MNE1"/>
    <property type="match status" value="1"/>
</dbReference>